<dbReference type="NCBIfam" id="TIGR02454">
    <property type="entry name" value="ECF_T_CbiQ"/>
    <property type="match status" value="1"/>
</dbReference>
<comment type="subcellular location">
    <subcellularLocation>
        <location evidence="1">Cell membrane</location>
        <topology evidence="1">Multi-pass membrane protein</topology>
    </subcellularLocation>
</comment>
<keyword evidence="8" id="KW-1185">Reference proteome</keyword>
<dbReference type="PANTHER" id="PTHR34857:SF2">
    <property type="entry name" value="SLL0384 PROTEIN"/>
    <property type="match status" value="1"/>
</dbReference>
<keyword evidence="4 6" id="KW-1133">Transmembrane helix</keyword>
<name>A0A1H6B3A7_9ACTN</name>
<evidence type="ECO:0000313" key="8">
    <source>
        <dbReference type="Proteomes" id="UP000236723"/>
    </source>
</evidence>
<feature type="transmembrane region" description="Helical" evidence="6">
    <location>
        <begin position="42"/>
        <end position="59"/>
    </location>
</feature>
<dbReference type="EMBL" id="FNVO01000006">
    <property type="protein sequence ID" value="SEG55329.1"/>
    <property type="molecule type" value="Genomic_DNA"/>
</dbReference>
<evidence type="ECO:0000256" key="3">
    <source>
        <dbReference type="ARBA" id="ARBA00022692"/>
    </source>
</evidence>
<dbReference type="InterPro" id="IPR051611">
    <property type="entry name" value="ECF_transporter_component"/>
</dbReference>
<dbReference type="GO" id="GO:0043190">
    <property type="term" value="C:ATP-binding cassette (ABC) transporter complex"/>
    <property type="evidence" value="ECO:0007669"/>
    <property type="project" value="InterPro"/>
</dbReference>
<dbReference type="CDD" id="cd16914">
    <property type="entry name" value="EcfT"/>
    <property type="match status" value="1"/>
</dbReference>
<dbReference type="RefSeq" id="WP_103938731.1">
    <property type="nucleotide sequence ID" value="NZ_FNVO01000006.1"/>
</dbReference>
<keyword evidence="2" id="KW-1003">Cell membrane</keyword>
<evidence type="ECO:0000256" key="1">
    <source>
        <dbReference type="ARBA" id="ARBA00004651"/>
    </source>
</evidence>
<gene>
    <name evidence="7" type="ORF">SAMN04489712_106223</name>
</gene>
<evidence type="ECO:0000256" key="4">
    <source>
        <dbReference type="ARBA" id="ARBA00022989"/>
    </source>
</evidence>
<accession>A0A1H6B3A7</accession>
<evidence type="ECO:0000256" key="5">
    <source>
        <dbReference type="ARBA" id="ARBA00023136"/>
    </source>
</evidence>
<dbReference type="AlphaFoldDB" id="A0A1H6B3A7"/>
<feature type="transmembrane region" description="Helical" evidence="6">
    <location>
        <begin position="108"/>
        <end position="129"/>
    </location>
</feature>
<dbReference type="PANTHER" id="PTHR34857">
    <property type="entry name" value="SLL0384 PROTEIN"/>
    <property type="match status" value="1"/>
</dbReference>
<dbReference type="Pfam" id="PF02361">
    <property type="entry name" value="CbiQ"/>
    <property type="match status" value="1"/>
</dbReference>
<reference evidence="8" key="1">
    <citation type="submission" date="2016-10" db="EMBL/GenBank/DDBJ databases">
        <authorList>
            <person name="Varghese N."/>
            <person name="Submissions S."/>
        </authorList>
    </citation>
    <scope>NUCLEOTIDE SEQUENCE [LARGE SCALE GENOMIC DNA]</scope>
    <source>
        <strain evidence="8">DSM 43163</strain>
    </source>
</reference>
<keyword evidence="5 6" id="KW-0472">Membrane</keyword>
<dbReference type="GO" id="GO:0006824">
    <property type="term" value="P:cobalt ion transport"/>
    <property type="evidence" value="ECO:0007669"/>
    <property type="project" value="InterPro"/>
</dbReference>
<dbReference type="OrthoDB" id="4533at2"/>
<evidence type="ECO:0000256" key="6">
    <source>
        <dbReference type="SAM" id="Phobius"/>
    </source>
</evidence>
<feature type="transmembrane region" description="Helical" evidence="6">
    <location>
        <begin position="71"/>
        <end position="88"/>
    </location>
</feature>
<feature type="transmembrane region" description="Helical" evidence="6">
    <location>
        <begin position="230"/>
        <end position="252"/>
    </location>
</feature>
<keyword evidence="3 6" id="KW-0812">Transmembrane</keyword>
<evidence type="ECO:0000256" key="2">
    <source>
        <dbReference type="ARBA" id="ARBA00022475"/>
    </source>
</evidence>
<organism evidence="7 8">
    <name type="scientific">Thermomonospora echinospora</name>
    <dbReference type="NCBI Taxonomy" id="1992"/>
    <lineage>
        <taxon>Bacteria</taxon>
        <taxon>Bacillati</taxon>
        <taxon>Actinomycetota</taxon>
        <taxon>Actinomycetes</taxon>
        <taxon>Streptosporangiales</taxon>
        <taxon>Thermomonosporaceae</taxon>
        <taxon>Thermomonospora</taxon>
    </lineage>
</organism>
<protein>
    <submittedName>
        <fullName evidence="7">Cobalt/nickel transport system permease protein</fullName>
    </submittedName>
</protein>
<dbReference type="Proteomes" id="UP000236723">
    <property type="component" value="Unassembled WGS sequence"/>
</dbReference>
<sequence>MTGLGHRLHRPGSTPVHRLPPQCKLVATAAFVLAVVCTPREAVWAFGGFALLLAAVAALARVTPGFLVRRMAVEVPFVAFAVLLPFVARGPRVEVLGLALSQSGLWSAWNILAKASLGTAASVLLAATTEPRQLLLGLERLRLPPLLVQIATFMLRYADVIVGEMRRMRLARAARGFDGRDVRAFGVLARSAGALFLRSYERGERVYLAMLSRGYDGRMPVLNEIAATRAQWAVAAVLPVAAVLVASGAWMVG</sequence>
<dbReference type="InterPro" id="IPR003339">
    <property type="entry name" value="ABC/ECF_trnsptr_transmembrane"/>
</dbReference>
<proteinExistence type="predicted"/>
<evidence type="ECO:0000313" key="7">
    <source>
        <dbReference type="EMBL" id="SEG55329.1"/>
    </source>
</evidence>
<dbReference type="InterPro" id="IPR012809">
    <property type="entry name" value="ECF_CbiQ"/>
</dbReference>